<sequence>MGRPQLKQKKGRKKNVFIRAVFEDHFPKKKGRPKRKSLRKDIIVKKQLVRVNITPDTLERAEDTVKPGFIQQFGYIYSLRPQTVPIEADVMLDTNGILTSGITHVPGTAQITVADAGIYEVHFSVSGIEPNQFAIYINGALAEGTIYGSGADTQQNTGQAIVSLACGDMLTLRNHSSSTMVILQTSAGGVQVNVNASVLIRKLI</sequence>
<name>A0ABW4D8T1_9BACL</name>
<proteinExistence type="predicted"/>
<evidence type="ECO:0008006" key="3">
    <source>
        <dbReference type="Google" id="ProtNLM"/>
    </source>
</evidence>
<dbReference type="EMBL" id="JBHTNZ010000001">
    <property type="protein sequence ID" value="MFD1460156.1"/>
    <property type="molecule type" value="Genomic_DNA"/>
</dbReference>
<dbReference type="RefSeq" id="WP_229525963.1">
    <property type="nucleotide sequence ID" value="NZ_JAFFQR010000112.1"/>
</dbReference>
<dbReference type="Proteomes" id="UP001597340">
    <property type="component" value="Unassembled WGS sequence"/>
</dbReference>
<protein>
    <recommendedName>
        <fullName evidence="3">BclA C-terminal domain-containing protein</fullName>
    </recommendedName>
</protein>
<dbReference type="InterPro" id="IPR008983">
    <property type="entry name" value="Tumour_necrosis_fac-like_dom"/>
</dbReference>
<comment type="caution">
    <text evidence="1">The sequence shown here is derived from an EMBL/GenBank/DDBJ whole genome shotgun (WGS) entry which is preliminary data.</text>
</comment>
<organism evidence="1 2">
    <name type="scientific">Paenibacillus farraposensis</name>
    <dbReference type="NCBI Taxonomy" id="2807095"/>
    <lineage>
        <taxon>Bacteria</taxon>
        <taxon>Bacillati</taxon>
        <taxon>Bacillota</taxon>
        <taxon>Bacilli</taxon>
        <taxon>Bacillales</taxon>
        <taxon>Paenibacillaceae</taxon>
        <taxon>Paenibacillus</taxon>
    </lineage>
</organism>
<evidence type="ECO:0000313" key="2">
    <source>
        <dbReference type="Proteomes" id="UP001597340"/>
    </source>
</evidence>
<reference evidence="2" key="1">
    <citation type="journal article" date="2019" name="Int. J. Syst. Evol. Microbiol.">
        <title>The Global Catalogue of Microorganisms (GCM) 10K type strain sequencing project: providing services to taxonomists for standard genome sequencing and annotation.</title>
        <authorList>
            <consortium name="The Broad Institute Genomics Platform"/>
            <consortium name="The Broad Institute Genome Sequencing Center for Infectious Disease"/>
            <person name="Wu L."/>
            <person name="Ma J."/>
        </authorList>
    </citation>
    <scope>NUCLEOTIDE SEQUENCE [LARGE SCALE GENOMIC DNA]</scope>
    <source>
        <strain evidence="2">CCM 9147</strain>
    </source>
</reference>
<evidence type="ECO:0000313" key="1">
    <source>
        <dbReference type="EMBL" id="MFD1460156.1"/>
    </source>
</evidence>
<dbReference type="Gene3D" id="2.60.120.40">
    <property type="match status" value="1"/>
</dbReference>
<gene>
    <name evidence="1" type="ORF">ACFQ5D_01505</name>
</gene>
<keyword evidence="2" id="KW-1185">Reference proteome</keyword>
<accession>A0ABW4D8T1</accession>